<comment type="subcellular location">
    <subcellularLocation>
        <location evidence="2">Cytoplasm</location>
    </subcellularLocation>
    <subcellularLocation>
        <location evidence="1">Nucleus</location>
    </subcellularLocation>
</comment>
<dbReference type="GO" id="GO:0005634">
    <property type="term" value="C:nucleus"/>
    <property type="evidence" value="ECO:0007669"/>
    <property type="project" value="UniProtKB-SubCell"/>
</dbReference>
<dbReference type="InterPro" id="IPR016024">
    <property type="entry name" value="ARM-type_fold"/>
</dbReference>
<dbReference type="Pfam" id="PF18829">
    <property type="entry name" value="Importin_rep_6"/>
    <property type="match status" value="1"/>
</dbReference>
<keyword evidence="6" id="KW-0653">Protein transport</keyword>
<evidence type="ECO:0000256" key="1">
    <source>
        <dbReference type="ARBA" id="ARBA00004123"/>
    </source>
</evidence>
<dbReference type="Gene3D" id="1.25.10.10">
    <property type="entry name" value="Leucine-rich Repeat Variant"/>
    <property type="match status" value="1"/>
</dbReference>
<keyword evidence="4" id="KW-0963">Cytoplasm</keyword>
<feature type="domain" description="Importin subunit beta-1/Transportin-1-like TPR repeats" evidence="8">
    <location>
        <begin position="469"/>
        <end position="637"/>
    </location>
</feature>
<evidence type="ECO:0000256" key="5">
    <source>
        <dbReference type="ARBA" id="ARBA00022737"/>
    </source>
</evidence>
<dbReference type="Gene3D" id="6.10.140.1700">
    <property type="match status" value="1"/>
</dbReference>
<dbReference type="GO" id="GO:0005737">
    <property type="term" value="C:cytoplasm"/>
    <property type="evidence" value="ECO:0007669"/>
    <property type="project" value="UniProtKB-SubCell"/>
</dbReference>
<evidence type="ECO:0000259" key="8">
    <source>
        <dbReference type="Pfam" id="PF25574"/>
    </source>
</evidence>
<dbReference type="AlphaFoldDB" id="A0A4P9ZFQ1"/>
<dbReference type="Pfam" id="PF18816">
    <property type="entry name" value="Importin_rep_5"/>
    <property type="match status" value="1"/>
</dbReference>
<protein>
    <submittedName>
        <fullName evidence="10">ARM repeat-containing protein</fullName>
    </submittedName>
</protein>
<dbReference type="InterPro" id="IPR040928">
    <property type="entry name" value="Importin_rep_5"/>
</dbReference>
<keyword evidence="3" id="KW-0813">Transport</keyword>
<dbReference type="OrthoDB" id="543373at2759"/>
<evidence type="ECO:0000256" key="4">
    <source>
        <dbReference type="ARBA" id="ARBA00022490"/>
    </source>
</evidence>
<evidence type="ECO:0000259" key="9">
    <source>
        <dbReference type="Pfam" id="PF25780"/>
    </source>
</evidence>
<reference evidence="11" key="1">
    <citation type="journal article" date="2018" name="Nat. Microbiol.">
        <title>Leveraging single-cell genomics to expand the fungal tree of life.</title>
        <authorList>
            <person name="Ahrendt S.R."/>
            <person name="Quandt C.A."/>
            <person name="Ciobanu D."/>
            <person name="Clum A."/>
            <person name="Salamov A."/>
            <person name="Andreopoulos B."/>
            <person name="Cheng J.F."/>
            <person name="Woyke T."/>
            <person name="Pelin A."/>
            <person name="Henrissat B."/>
            <person name="Reynolds N.K."/>
            <person name="Benny G.L."/>
            <person name="Smith M.E."/>
            <person name="James T.Y."/>
            <person name="Grigoriev I.V."/>
        </authorList>
    </citation>
    <scope>NUCLEOTIDE SEQUENCE [LARGE SCALE GENOMIC DNA]</scope>
    <source>
        <strain evidence="11">Baker2002</strain>
    </source>
</reference>
<dbReference type="InterPro" id="IPR041389">
    <property type="entry name" value="Importin_rep_6"/>
</dbReference>
<evidence type="ECO:0000313" key="11">
    <source>
        <dbReference type="Proteomes" id="UP000268321"/>
    </source>
</evidence>
<dbReference type="SUPFAM" id="SSF48371">
    <property type="entry name" value="ARM repeat"/>
    <property type="match status" value="2"/>
</dbReference>
<evidence type="ECO:0000256" key="7">
    <source>
        <dbReference type="ARBA" id="ARBA00023242"/>
    </source>
</evidence>
<dbReference type="Pfam" id="PF18808">
    <property type="entry name" value="Importin_rep_4"/>
    <property type="match status" value="1"/>
</dbReference>
<dbReference type="InterPro" id="IPR057672">
    <property type="entry name" value="TPR_IPO4/5"/>
</dbReference>
<evidence type="ECO:0000256" key="3">
    <source>
        <dbReference type="ARBA" id="ARBA00022448"/>
    </source>
</evidence>
<dbReference type="Pfam" id="PF25574">
    <property type="entry name" value="TPR_IMB1"/>
    <property type="match status" value="1"/>
</dbReference>
<dbReference type="EMBL" id="ML004443">
    <property type="protein sequence ID" value="RKP31282.1"/>
    <property type="molecule type" value="Genomic_DNA"/>
</dbReference>
<evidence type="ECO:0000256" key="6">
    <source>
        <dbReference type="ARBA" id="ARBA00022927"/>
    </source>
</evidence>
<gene>
    <name evidence="10" type="ORF">METBISCDRAFT_14321</name>
</gene>
<evidence type="ECO:0000256" key="2">
    <source>
        <dbReference type="ARBA" id="ARBA00004496"/>
    </source>
</evidence>
<keyword evidence="5" id="KW-0677">Repeat</keyword>
<name>A0A4P9ZFQ1_9ASCO</name>
<dbReference type="InterPro" id="IPR041653">
    <property type="entry name" value="Importin_rep_4"/>
</dbReference>
<dbReference type="PANTHER" id="PTHR10527">
    <property type="entry name" value="IMPORTIN BETA"/>
    <property type="match status" value="1"/>
</dbReference>
<keyword evidence="11" id="KW-1185">Reference proteome</keyword>
<dbReference type="InterPro" id="IPR040122">
    <property type="entry name" value="Importin_beta"/>
</dbReference>
<dbReference type="InterPro" id="IPR011989">
    <property type="entry name" value="ARM-like"/>
</dbReference>
<proteinExistence type="predicted"/>
<accession>A0A4P9ZFQ1</accession>
<dbReference type="Pfam" id="PF25780">
    <property type="entry name" value="TPR_IPO5"/>
    <property type="match status" value="1"/>
</dbReference>
<dbReference type="Proteomes" id="UP000268321">
    <property type="component" value="Unassembled WGS sequence"/>
</dbReference>
<organism evidence="10 11">
    <name type="scientific">Metschnikowia bicuspidata</name>
    <dbReference type="NCBI Taxonomy" id="27322"/>
    <lineage>
        <taxon>Eukaryota</taxon>
        <taxon>Fungi</taxon>
        <taxon>Dikarya</taxon>
        <taxon>Ascomycota</taxon>
        <taxon>Saccharomycotina</taxon>
        <taxon>Pichiomycetes</taxon>
        <taxon>Metschnikowiaceae</taxon>
        <taxon>Metschnikowia</taxon>
    </lineage>
</organism>
<feature type="domain" description="IPO4/5-like TPR repeats" evidence="9">
    <location>
        <begin position="112"/>
        <end position="268"/>
    </location>
</feature>
<dbReference type="GO" id="GO:0006606">
    <property type="term" value="P:protein import into nucleus"/>
    <property type="evidence" value="ECO:0007669"/>
    <property type="project" value="InterPro"/>
</dbReference>
<dbReference type="InterPro" id="IPR058584">
    <property type="entry name" value="IMB1_TNPO1-like_TPR"/>
</dbReference>
<sequence>MQFPPELAAALGPPLDGLMSADNAVRSKAEKTLDSEWRAPDKVGALLLFLATSAACGPSDTIRTFSAVLFRRQAIRSPKDFNSISERTIGVIDESIRREVRRVLLQGFGAEQSPQVRRKLADAVSEVAKEDALPKGSWPELMPAVLQAAAAANASFRECAFRVLAALPDLIDNLFVGEVLPVFTSGFDDDNDEVRIAACTAFVAFFREFPKSIWQSLTPVLPSLLNSLPRFLQNRQDDALANVLMSLIDLIELAPKMFKEMFPTLIEFCSSVAKNKDLASETRLAALELLTTFAEVSPTMCKQTPSYTSTLVLITLSMLTEISPDDEEAAEWNNDTNDEDFELEPEYDAARNSLDRVALKLGGQYLAAPLFQYLPALIQSPSWREIFAALMALSSAAEGCCDVLITEIPKLLDMVMPTLDHPHPRVQYACCNVLGQISTDFADEIQKTAGARIVPALVSKLTTESVPRVQAHGAAALVNFCEAARKEVLEPYLDDLLNNLVMLLLSPKRYVQEQALTTIAIIADAAEKKFIKYHHTLFPMLMDFLRTDLGPGNDGLTAKCVECATLIALAVGRDNLGPDLQELVSVMGQLQEVAADDGPVKPHLEQGWSRVCRILGKDFVPYLPTVLPPLLAAAKAAQDISLLEEDEAEEFANNDEWDIINLSGKLIAVHTASLDEKSAALDLLRVYASQLGGAFQPYVKEVLQDIALPALDFYLHDGVRGSAALSLGALLKCTIAASANDAPDALAVWELICLRLTEAVVQDPVPELIVAYYTTIVECLGLLAPGLLTPGQMRGLASAVHENLSGIYSRIIKREHDDDEYREEVGAADDEYTDEELLDEINKVVSAIFANAKTAFVADYNSCLAELTSTFISDEVANIKLCGLSIVCDVLEHCGGAVDLSNFLSYVISSCLSAPQASIRQASAYAIGMAAQSAEPLYIVLCTGALMPLFKVATFPDARAEENIHSTENCVLAIARICRSFGSHIPSLDEVLLQWVALLPVTQDGEAAGVTYAFLSTLVVNKHPAVVGHEPKVVEAIIVALNEHAIVGAQAEAAAASARELLQLLPQEKVLALIQPHASLEAVTRFISPAEAA</sequence>
<keyword evidence="7" id="KW-0539">Nucleus</keyword>
<dbReference type="Pfam" id="PF13513">
    <property type="entry name" value="HEAT_EZ"/>
    <property type="match status" value="1"/>
</dbReference>
<evidence type="ECO:0000313" key="10">
    <source>
        <dbReference type="EMBL" id="RKP31282.1"/>
    </source>
</evidence>